<dbReference type="GO" id="GO:0009694">
    <property type="term" value="P:jasmonic acid metabolic process"/>
    <property type="evidence" value="ECO:0007669"/>
    <property type="project" value="TreeGrafter"/>
</dbReference>
<dbReference type="GO" id="GO:0009696">
    <property type="term" value="P:salicylic acid metabolic process"/>
    <property type="evidence" value="ECO:0007669"/>
    <property type="project" value="TreeGrafter"/>
</dbReference>
<organism evidence="2">
    <name type="scientific">Ananas comosus var. bracteatus</name>
    <name type="common">red pineapple</name>
    <dbReference type="NCBI Taxonomy" id="296719"/>
    <lineage>
        <taxon>Eukaryota</taxon>
        <taxon>Viridiplantae</taxon>
        <taxon>Streptophyta</taxon>
        <taxon>Embryophyta</taxon>
        <taxon>Tracheophyta</taxon>
        <taxon>Spermatophyta</taxon>
        <taxon>Magnoliopsida</taxon>
        <taxon>Liliopsida</taxon>
        <taxon>Poales</taxon>
        <taxon>Bromeliaceae</taxon>
        <taxon>Bromelioideae</taxon>
        <taxon>Ananas</taxon>
    </lineage>
</organism>
<dbReference type="GO" id="GO:0080032">
    <property type="term" value="F:methyl jasmonate esterase activity"/>
    <property type="evidence" value="ECO:0007669"/>
    <property type="project" value="TreeGrafter"/>
</dbReference>
<feature type="domain" description="AB hydrolase-1" evidence="1">
    <location>
        <begin position="12"/>
        <end position="259"/>
    </location>
</feature>
<dbReference type="InterPro" id="IPR000073">
    <property type="entry name" value="AB_hydrolase_1"/>
</dbReference>
<dbReference type="Gene3D" id="3.40.50.1820">
    <property type="entry name" value="alpha/beta hydrolase"/>
    <property type="match status" value="1"/>
</dbReference>
<dbReference type="FunFam" id="3.40.50.1820:FF:000051">
    <property type="entry name" value="(S)-hydroxynitrile lyase"/>
    <property type="match status" value="1"/>
</dbReference>
<dbReference type="PANTHER" id="PTHR10992:SF1032">
    <property type="entry name" value="METHYLESTERASE 17"/>
    <property type="match status" value="1"/>
</dbReference>
<evidence type="ECO:0000259" key="1">
    <source>
        <dbReference type="Pfam" id="PF12697"/>
    </source>
</evidence>
<dbReference type="Pfam" id="PF12697">
    <property type="entry name" value="Abhydrolase_6"/>
    <property type="match status" value="1"/>
</dbReference>
<protein>
    <recommendedName>
        <fullName evidence="1">AB hydrolase-1 domain-containing protein</fullName>
    </recommendedName>
</protein>
<dbReference type="GO" id="GO:0080031">
    <property type="term" value="F:methyl salicylate esterase activity"/>
    <property type="evidence" value="ECO:0007669"/>
    <property type="project" value="TreeGrafter"/>
</dbReference>
<dbReference type="GO" id="GO:0080030">
    <property type="term" value="F:methyl indole-3-acetate esterase activity"/>
    <property type="evidence" value="ECO:0007669"/>
    <property type="project" value="TreeGrafter"/>
</dbReference>
<sequence>MDRRETKMRHFILVHGMCHGAWCWYKVASMLKSAGHRVTAVDLAGSGVDPRRIEELRSFAEYSQPLMDAMAAAAEVDGRERAIVVGHSLGGLSIALAMQKFPQNVAAAVFVAAVMPSSSNPMSCITKEFGKKGWEKFYMDSKFSISHNHNQIPVSSIAFGPHFMSDKLYQHSPPEDFVLATMLVRPGRLFIEDAMIDEIATEKSSYELVSRVYVVCKDDKSMTEEFQRWMIERSPGAEVKEIEGADHMVMLSKPKELFDLLMEIASKYY</sequence>
<name>A0A6V7QA99_ANACO</name>
<dbReference type="InterPro" id="IPR029058">
    <property type="entry name" value="AB_hydrolase_fold"/>
</dbReference>
<accession>A0A6V7QA99</accession>
<gene>
    <name evidence="2" type="ORF">CB5_LOCUS23264</name>
</gene>
<dbReference type="PANTHER" id="PTHR10992">
    <property type="entry name" value="METHYLESTERASE FAMILY MEMBER"/>
    <property type="match status" value="1"/>
</dbReference>
<dbReference type="EMBL" id="LR862134">
    <property type="protein sequence ID" value="CAD1840053.1"/>
    <property type="molecule type" value="Genomic_DNA"/>
</dbReference>
<reference evidence="2" key="1">
    <citation type="submission" date="2020-07" db="EMBL/GenBank/DDBJ databases">
        <authorList>
            <person name="Lin J."/>
        </authorList>
    </citation>
    <scope>NUCLEOTIDE SEQUENCE</scope>
</reference>
<dbReference type="SUPFAM" id="SSF53474">
    <property type="entry name" value="alpha/beta-Hydrolases"/>
    <property type="match status" value="1"/>
</dbReference>
<dbReference type="AlphaFoldDB" id="A0A6V7QA99"/>
<evidence type="ECO:0000313" key="2">
    <source>
        <dbReference type="EMBL" id="CAD1840053.1"/>
    </source>
</evidence>
<proteinExistence type="predicted"/>
<dbReference type="InterPro" id="IPR045889">
    <property type="entry name" value="MES/HNL"/>
</dbReference>